<keyword evidence="3" id="KW-1185">Reference proteome</keyword>
<dbReference type="InterPro" id="IPR011055">
    <property type="entry name" value="Dup_hybrid_motif"/>
</dbReference>
<dbReference type="InterPro" id="IPR016047">
    <property type="entry name" value="M23ase_b-sheet_dom"/>
</dbReference>
<organism evidence="2 3">
    <name type="scientific">Microcosmobacter mediterraneus</name>
    <dbReference type="NCBI Taxonomy" id="3075607"/>
    <lineage>
        <taxon>Bacteria</taxon>
        <taxon>Pseudomonadati</taxon>
        <taxon>Bacteroidota</taxon>
        <taxon>Flavobacteriia</taxon>
        <taxon>Flavobacteriales</taxon>
        <taxon>Flavobacteriaceae</taxon>
        <taxon>Microcosmobacter</taxon>
    </lineage>
</organism>
<accession>A0ABU2YG62</accession>
<dbReference type="SUPFAM" id="SSF51261">
    <property type="entry name" value="Duplicated hybrid motif"/>
    <property type="match status" value="1"/>
</dbReference>
<dbReference type="Proteomes" id="UP001259492">
    <property type="component" value="Unassembled WGS sequence"/>
</dbReference>
<comment type="caution">
    <text evidence="2">The sequence shown here is derived from an EMBL/GenBank/DDBJ whole genome shotgun (WGS) entry which is preliminary data.</text>
</comment>
<evidence type="ECO:0000313" key="3">
    <source>
        <dbReference type="Proteomes" id="UP001259492"/>
    </source>
</evidence>
<dbReference type="EMBL" id="JAVRIA010000001">
    <property type="protein sequence ID" value="MDT0557146.1"/>
    <property type="molecule type" value="Genomic_DNA"/>
</dbReference>
<dbReference type="InterPro" id="IPR050570">
    <property type="entry name" value="Cell_wall_metabolism_enzyme"/>
</dbReference>
<feature type="domain" description="M23ase beta-sheet core" evidence="1">
    <location>
        <begin position="94"/>
        <end position="193"/>
    </location>
</feature>
<dbReference type="CDD" id="cd12797">
    <property type="entry name" value="M23_peptidase"/>
    <property type="match status" value="1"/>
</dbReference>
<reference evidence="2 3" key="1">
    <citation type="submission" date="2023-09" db="EMBL/GenBank/DDBJ databases">
        <authorList>
            <person name="Rey-Velasco X."/>
        </authorList>
    </citation>
    <scope>NUCLEOTIDE SEQUENCE [LARGE SCALE GENOMIC DNA]</scope>
    <source>
        <strain evidence="2 3">W332</strain>
    </source>
</reference>
<protein>
    <submittedName>
        <fullName evidence="2">Peptidoglycan DD-metalloendopeptidase family protein</fullName>
    </submittedName>
</protein>
<evidence type="ECO:0000259" key="1">
    <source>
        <dbReference type="Pfam" id="PF01551"/>
    </source>
</evidence>
<sequence>MITTLENVLKRTTSHPVIDPSIEHEFYTPLDLSIDNPNLLLVDVSSPVGIQNYINSQLQKHKAKLAFGGYLEERSIYNRSKYFNNSVLAVNRNIHLGLDLWISAGTRVHSPLDGILHSFKNNTNFGDYGPTIILEHKLEGYVFYTLYGHLSLESLEDKQIGQEIRQGQNIATLGEASVNGEYAPHLHFQIIKDLQGNKGDYPGVSSKQDVDFYKLNCPDPQFLLF</sequence>
<dbReference type="Pfam" id="PF01551">
    <property type="entry name" value="Peptidase_M23"/>
    <property type="match status" value="1"/>
</dbReference>
<dbReference type="RefSeq" id="WP_311425919.1">
    <property type="nucleotide sequence ID" value="NZ_JAVRIA010000001.1"/>
</dbReference>
<evidence type="ECO:0000313" key="2">
    <source>
        <dbReference type="EMBL" id="MDT0557146.1"/>
    </source>
</evidence>
<dbReference type="Gene3D" id="2.70.70.10">
    <property type="entry name" value="Glucose Permease (Domain IIA)"/>
    <property type="match status" value="1"/>
</dbReference>
<name>A0ABU2YG62_9FLAO</name>
<dbReference type="PANTHER" id="PTHR21666:SF270">
    <property type="entry name" value="MUREIN HYDROLASE ACTIVATOR ENVC"/>
    <property type="match status" value="1"/>
</dbReference>
<gene>
    <name evidence="2" type="ORF">RM697_00715</name>
</gene>
<proteinExistence type="predicted"/>
<dbReference type="PANTHER" id="PTHR21666">
    <property type="entry name" value="PEPTIDASE-RELATED"/>
    <property type="match status" value="1"/>
</dbReference>